<accession>A0A4R6MGM8</accession>
<keyword evidence="2" id="KW-1185">Reference proteome</keyword>
<comment type="caution">
    <text evidence="1">The sequence shown here is derived from an EMBL/GenBank/DDBJ whole genome shotgun (WGS) entry which is preliminary data.</text>
</comment>
<dbReference type="AlphaFoldDB" id="A0A4R6MGM8"/>
<organism evidence="1 2">
    <name type="scientific">Marinomonas balearica</name>
    <dbReference type="NCBI Taxonomy" id="491947"/>
    <lineage>
        <taxon>Bacteria</taxon>
        <taxon>Pseudomonadati</taxon>
        <taxon>Pseudomonadota</taxon>
        <taxon>Gammaproteobacteria</taxon>
        <taxon>Oceanospirillales</taxon>
        <taxon>Oceanospirillaceae</taxon>
        <taxon>Marinomonas</taxon>
    </lineage>
</organism>
<gene>
    <name evidence="1" type="ORF">DFP79_0221</name>
</gene>
<sequence>MNYVKWMLCLSCVFIATHTVSSDAVETKRSDSSLSSEQLTLTPPFKKQLWSFESGVDNGHELVIKGKALSKGVRALIRIDHPKSHHYFSRFNHEQLLSKGNFTIRIDLDNLKTGRSATFSSHKIRRIYYATIEGETELIDAKIAPKIKAPKELIGWDFGSQEKSGAWGFYPVSSGSRWENIGGVGLNKPSDVLLKGNLRARNRPYHDGLIRDGFEGIDSITLPIRNGFWRVRLWINDIGEWEYLPHPLNRSISINDQTIFAQDLTPEQWHDNYYFNQPDLSGVSSLNATSNRIIAERFWESFMIFRGTPIDAVVQVENEQLKINLESNVPAGKFLSGVIATPWNGGSEKTMEKFDQLRKQAFIEQWPILLSSEPWENDANLTVFGESETHVAHSELVSLKIKFDQHLGRLLSHQLPITEAIWLKEESILGRVGGQEKALTLRSYLKSFDPMTTDAKNGDIWYLLAKVHRAPHHTHNNISSVGELVFSKGSLNHTFIHMPVRLPQTPVPVGIYLDYAPHLSWFSNDLAIKQARCDYRFLKRFGLSGVAPALPTPSTEPESIMAFKKAIQAPLLEGLQPPLPAYTPLKRMVNQPLHEQISVLQNLKQSHPYTLWSLADEPGLFIKMDEQLNALNSQLADFLPTLRRYAQLNHNEHADVIENYSDVLINQGYGLNPSSFETLQKAGTRYYLYNLPNLRYSSGAYLWRSKARGFWQWHGRMPTAHPFDPTDGREDDVQFFLPNKQGCNFPIIRSDLVHMRSGINDLKWLFWLSQNANNDIHFAILKHQLEQAISLEYSKKSISNKDINLLISKIKKLAQSLPIER</sequence>
<dbReference type="EMBL" id="SNXC01000003">
    <property type="protein sequence ID" value="TDP01069.1"/>
    <property type="molecule type" value="Genomic_DNA"/>
</dbReference>
<name>A0A4R6MGM8_9GAMM</name>
<protein>
    <submittedName>
        <fullName evidence="1">Uncharacterized protein</fullName>
    </submittedName>
</protein>
<evidence type="ECO:0000313" key="2">
    <source>
        <dbReference type="Proteomes" id="UP000294656"/>
    </source>
</evidence>
<evidence type="ECO:0000313" key="1">
    <source>
        <dbReference type="EMBL" id="TDP01069.1"/>
    </source>
</evidence>
<dbReference type="Proteomes" id="UP000294656">
    <property type="component" value="Unassembled WGS sequence"/>
</dbReference>
<proteinExistence type="predicted"/>
<reference evidence="1 2" key="1">
    <citation type="submission" date="2019-03" db="EMBL/GenBank/DDBJ databases">
        <title>Genomic Encyclopedia of Type Strains, Phase III (KMG-III): the genomes of soil and plant-associated and newly described type strains.</title>
        <authorList>
            <person name="Whitman W."/>
        </authorList>
    </citation>
    <scope>NUCLEOTIDE SEQUENCE [LARGE SCALE GENOMIC DNA]</scope>
    <source>
        <strain evidence="1 2">CECT 7378</strain>
    </source>
</reference>